<name>A0A2Z6ZX84_9LAMI</name>
<evidence type="ECO:0000256" key="1">
    <source>
        <dbReference type="SAM" id="MobiDB-lite"/>
    </source>
</evidence>
<accession>A0A2Z6ZX84</accession>
<sequence length="258" mass="29305">MKNASVVFDFVEAKRRIGDGEKLVTKRKLKAHDDSRADELKKKRIGKRKTTAGGEAITMKKPEDGSRSIKVRFDTSSESAERPSSACQFIFDLVSTELVFSLSWLLLRDVQGSFRLLSFSLVICSCPQLLLILATDLVHRRLLFCSDIAGSELFPAGYFFHYRDLLPSTSVRLLRDRQTSHIYHTARCLIQLDQIFRSGFLFSMPAFFGSSWFMSSWFFLDQLGSSVLIKSHCDACLFSWSIQTPHPNNKQAHLSFTG</sequence>
<proteinExistence type="predicted"/>
<reference evidence="2 3" key="1">
    <citation type="journal article" date="2015" name="Proc. Natl. Acad. Sci. U.S.A.">
        <title>The resurrection genome of Boea hygrometrica: A blueprint for survival of dehydration.</title>
        <authorList>
            <person name="Xiao L."/>
            <person name="Yang G."/>
            <person name="Zhang L."/>
            <person name="Yang X."/>
            <person name="Zhao S."/>
            <person name="Ji Z."/>
            <person name="Zhou Q."/>
            <person name="Hu M."/>
            <person name="Wang Y."/>
            <person name="Chen M."/>
            <person name="Xu Y."/>
            <person name="Jin H."/>
            <person name="Xiao X."/>
            <person name="Hu G."/>
            <person name="Bao F."/>
            <person name="Hu Y."/>
            <person name="Wan P."/>
            <person name="Li L."/>
            <person name="Deng X."/>
            <person name="Kuang T."/>
            <person name="Xiang C."/>
            <person name="Zhu J.K."/>
            <person name="Oliver M.J."/>
            <person name="He Y."/>
        </authorList>
    </citation>
    <scope>NUCLEOTIDE SEQUENCE [LARGE SCALE GENOMIC DNA]</scope>
    <source>
        <strain evidence="3">cv. XS01</strain>
    </source>
</reference>
<feature type="compositionally biased region" description="Basic and acidic residues" evidence="1">
    <location>
        <begin position="58"/>
        <end position="67"/>
    </location>
</feature>
<gene>
    <name evidence="2" type="ORF">F511_44857</name>
</gene>
<dbReference type="EMBL" id="KV024323">
    <property type="protein sequence ID" value="KZV13898.1"/>
    <property type="molecule type" value="Genomic_DNA"/>
</dbReference>
<feature type="region of interest" description="Disordered" evidence="1">
    <location>
        <begin position="42"/>
        <end position="67"/>
    </location>
</feature>
<dbReference type="Proteomes" id="UP000250235">
    <property type="component" value="Unassembled WGS sequence"/>
</dbReference>
<protein>
    <submittedName>
        <fullName evidence="2">Uncharacterized protein</fullName>
    </submittedName>
</protein>
<keyword evidence="3" id="KW-1185">Reference proteome</keyword>
<organism evidence="2 3">
    <name type="scientific">Dorcoceras hygrometricum</name>
    <dbReference type="NCBI Taxonomy" id="472368"/>
    <lineage>
        <taxon>Eukaryota</taxon>
        <taxon>Viridiplantae</taxon>
        <taxon>Streptophyta</taxon>
        <taxon>Embryophyta</taxon>
        <taxon>Tracheophyta</taxon>
        <taxon>Spermatophyta</taxon>
        <taxon>Magnoliopsida</taxon>
        <taxon>eudicotyledons</taxon>
        <taxon>Gunneridae</taxon>
        <taxon>Pentapetalae</taxon>
        <taxon>asterids</taxon>
        <taxon>lamiids</taxon>
        <taxon>Lamiales</taxon>
        <taxon>Gesneriaceae</taxon>
        <taxon>Didymocarpoideae</taxon>
        <taxon>Trichosporeae</taxon>
        <taxon>Loxocarpinae</taxon>
        <taxon>Dorcoceras</taxon>
    </lineage>
</organism>
<evidence type="ECO:0000313" key="3">
    <source>
        <dbReference type="Proteomes" id="UP000250235"/>
    </source>
</evidence>
<dbReference type="AlphaFoldDB" id="A0A2Z6ZX84"/>
<evidence type="ECO:0000313" key="2">
    <source>
        <dbReference type="EMBL" id="KZV13898.1"/>
    </source>
</evidence>